<dbReference type="CDD" id="cd01167">
    <property type="entry name" value="bac_FRK"/>
    <property type="match status" value="1"/>
</dbReference>
<dbReference type="GO" id="GO:0016301">
    <property type="term" value="F:kinase activity"/>
    <property type="evidence" value="ECO:0007669"/>
    <property type="project" value="UniProtKB-KW"/>
</dbReference>
<dbReference type="PANTHER" id="PTHR43085:SF1">
    <property type="entry name" value="PSEUDOURIDINE KINASE-RELATED"/>
    <property type="match status" value="1"/>
</dbReference>
<evidence type="ECO:0000256" key="3">
    <source>
        <dbReference type="ARBA" id="ARBA00022741"/>
    </source>
</evidence>
<dbReference type="KEGG" id="tsin:OXH18_01995"/>
<dbReference type="InterPro" id="IPR011611">
    <property type="entry name" value="PfkB_dom"/>
</dbReference>
<dbReference type="EMBL" id="CP113797">
    <property type="protein sequence ID" value="WAL60789.1"/>
    <property type="molecule type" value="Genomic_DNA"/>
</dbReference>
<keyword evidence="3" id="KW-0547">Nucleotide-binding</keyword>
<name>A0A9E8ZCL0_9CYAN</name>
<evidence type="ECO:0000256" key="2">
    <source>
        <dbReference type="ARBA" id="ARBA00022679"/>
    </source>
</evidence>
<evidence type="ECO:0000259" key="6">
    <source>
        <dbReference type="Pfam" id="PF00294"/>
    </source>
</evidence>
<dbReference type="InterPro" id="IPR050306">
    <property type="entry name" value="PfkB_Carbo_kinase"/>
</dbReference>
<proteinExistence type="inferred from homology"/>
<evidence type="ECO:0000256" key="1">
    <source>
        <dbReference type="ARBA" id="ARBA00010688"/>
    </source>
</evidence>
<feature type="domain" description="Carbohydrate kinase PfkB" evidence="6">
    <location>
        <begin position="5"/>
        <end position="311"/>
    </location>
</feature>
<keyword evidence="4 7" id="KW-0418">Kinase</keyword>
<evidence type="ECO:0000313" key="7">
    <source>
        <dbReference type="EMBL" id="WAL60789.1"/>
    </source>
</evidence>
<dbReference type="PROSITE" id="PS00584">
    <property type="entry name" value="PFKB_KINASES_2"/>
    <property type="match status" value="1"/>
</dbReference>
<dbReference type="AlphaFoldDB" id="A0A9E8ZCL0"/>
<dbReference type="PROSITE" id="PS00583">
    <property type="entry name" value="PFKB_KINASES_1"/>
    <property type="match status" value="1"/>
</dbReference>
<comment type="similarity">
    <text evidence="1">Belongs to the carbohydrate kinase PfkB family.</text>
</comment>
<evidence type="ECO:0000256" key="5">
    <source>
        <dbReference type="ARBA" id="ARBA00022840"/>
    </source>
</evidence>
<keyword evidence="5" id="KW-0067">ATP-binding</keyword>
<dbReference type="InterPro" id="IPR002173">
    <property type="entry name" value="Carboh/pur_kinase_PfkB_CS"/>
</dbReference>
<evidence type="ECO:0000313" key="8">
    <source>
        <dbReference type="Proteomes" id="UP001163152"/>
    </source>
</evidence>
<dbReference type="GO" id="GO:0005524">
    <property type="term" value="F:ATP binding"/>
    <property type="evidence" value="ECO:0007669"/>
    <property type="project" value="UniProtKB-KW"/>
</dbReference>
<reference evidence="7" key="1">
    <citation type="submission" date="2022-12" db="EMBL/GenBank/DDBJ databases">
        <title>Polyphasic identification of a Novel Hot-Spring Cyanobacterium Ocullathermofonsia sinensis gen nov. sp. nov. and Genomic Insights on its Adaptations to the Thermal Habitat.</title>
        <authorList>
            <person name="Daroch M."/>
            <person name="Tang J."/>
            <person name="Jiang Y."/>
        </authorList>
    </citation>
    <scope>NUCLEOTIDE SEQUENCE</scope>
    <source>
        <strain evidence="7">PKUAC-SCTA174</strain>
    </source>
</reference>
<gene>
    <name evidence="7" type="ORF">OXH18_01995</name>
</gene>
<dbReference type="InterPro" id="IPR029056">
    <property type="entry name" value="Ribokinase-like"/>
</dbReference>
<keyword evidence="8" id="KW-1185">Reference proteome</keyword>
<dbReference type="Pfam" id="PF00294">
    <property type="entry name" value="PfkB"/>
    <property type="match status" value="1"/>
</dbReference>
<evidence type="ECO:0000256" key="4">
    <source>
        <dbReference type="ARBA" id="ARBA00022777"/>
    </source>
</evidence>
<protein>
    <submittedName>
        <fullName evidence="7">Carbohydrate kinase</fullName>
    </submittedName>
</protein>
<keyword evidence="2" id="KW-0808">Transferase</keyword>
<sequence length="326" mass="34967">MTHPQVLCLGEILWDCLADQPTQSVEQVASWTRYPGGAPANVACALAKLGTFSGFIGCVGEDEAGEQLIDLLERVGVEGEGIQRHSAPTRQIEVLRSTTGERQFAGFGGRNTTEFADTHLQADLLPVELFAHADYLVMGTLGLAYPETRQAMEYALQLADRHYLKLVVDVNWRPMFWPDPDIAKPIIRDFIQEIDFLKLSREEAEWLFDTADPSAIADRHGDVEGVVITDGGQGCTYALSGQVGRVAAFPVAVVDTTGAGDSFVAGLLHQLLQQGIPALKDAEAAQQMIVYASAVGALTTTKPGAIAAQPTAAEVKAFLMQQGLGG</sequence>
<dbReference type="SUPFAM" id="SSF53613">
    <property type="entry name" value="Ribokinase-like"/>
    <property type="match status" value="1"/>
</dbReference>
<dbReference type="Proteomes" id="UP001163152">
    <property type="component" value="Chromosome"/>
</dbReference>
<dbReference type="Gene3D" id="3.40.1190.20">
    <property type="match status" value="1"/>
</dbReference>
<organism evidence="7 8">
    <name type="scientific">Thermocoleostomius sinensis A174</name>
    <dbReference type="NCBI Taxonomy" id="2016057"/>
    <lineage>
        <taxon>Bacteria</taxon>
        <taxon>Bacillati</taxon>
        <taxon>Cyanobacteriota</taxon>
        <taxon>Cyanophyceae</taxon>
        <taxon>Oculatellales</taxon>
        <taxon>Oculatellaceae</taxon>
        <taxon>Thermocoleostomius</taxon>
    </lineage>
</organism>
<dbReference type="RefSeq" id="WP_268610746.1">
    <property type="nucleotide sequence ID" value="NZ_CP113797.1"/>
</dbReference>
<accession>A0A9E8ZCL0</accession>
<dbReference type="PANTHER" id="PTHR43085">
    <property type="entry name" value="HEXOKINASE FAMILY MEMBER"/>
    <property type="match status" value="1"/>
</dbReference>